<evidence type="ECO:0000313" key="3">
    <source>
        <dbReference type="EMBL" id="MBN6104378.1"/>
    </source>
</evidence>
<evidence type="ECO:0000256" key="2">
    <source>
        <dbReference type="SAM" id="SignalP"/>
    </source>
</evidence>
<feature type="region of interest" description="Disordered" evidence="1">
    <location>
        <begin position="85"/>
        <end position="107"/>
    </location>
</feature>
<evidence type="ECO:0000256" key="1">
    <source>
        <dbReference type="SAM" id="MobiDB-lite"/>
    </source>
</evidence>
<reference evidence="3 4" key="1">
    <citation type="submission" date="2021-02" db="EMBL/GenBank/DDBJ databases">
        <title>Taxonomically Unique Crown Gall-Associated Xanthomonas Stains Have Deficiency in Virulence Repertories.</title>
        <authorList>
            <person name="Mafakheri H."/>
            <person name="Taghavi S.M."/>
            <person name="Dimkic I."/>
            <person name="Nemanja K."/>
            <person name="Osdaghi E."/>
        </authorList>
    </citation>
    <scope>NUCLEOTIDE SEQUENCE [LARGE SCALE GENOMIC DNA]</scope>
    <source>
        <strain evidence="3 4">FX4</strain>
    </source>
</reference>
<gene>
    <name evidence="3" type="ORF">JR064_19625</name>
</gene>
<keyword evidence="2" id="KW-0732">Signal</keyword>
<feature type="chain" id="PRO_5045683722" evidence="2">
    <location>
        <begin position="25"/>
        <end position="107"/>
    </location>
</feature>
<dbReference type="Proteomes" id="UP000695802">
    <property type="component" value="Unassembled WGS sequence"/>
</dbReference>
<dbReference type="EMBL" id="JAFIWB010000029">
    <property type="protein sequence ID" value="MBN6104378.1"/>
    <property type="molecule type" value="Genomic_DNA"/>
</dbReference>
<keyword evidence="4" id="KW-1185">Reference proteome</keyword>
<sequence>MDARFAALSTLLFAASTFAAPAGAKGTQVDCQPGSEAVCDAWCKHAGGGMSSNPDGSVTCTVIVSARSKRGFALPEGNYEVRKIADAPGRGNAAGADAAPPKSKDKH</sequence>
<name>A0ABS3B6Y5_9XANT</name>
<feature type="signal peptide" evidence="2">
    <location>
        <begin position="1"/>
        <end position="24"/>
    </location>
</feature>
<comment type="caution">
    <text evidence="3">The sequence shown here is derived from an EMBL/GenBank/DDBJ whole genome shotgun (WGS) entry which is preliminary data.</text>
</comment>
<accession>A0ABS3B6Y5</accession>
<protein>
    <submittedName>
        <fullName evidence="3">Uncharacterized protein</fullName>
    </submittedName>
</protein>
<evidence type="ECO:0000313" key="4">
    <source>
        <dbReference type="Proteomes" id="UP000695802"/>
    </source>
</evidence>
<organism evidence="3 4">
    <name type="scientific">Xanthomonas bonasiae</name>
    <dbReference type="NCBI Taxonomy" id="2810351"/>
    <lineage>
        <taxon>Bacteria</taxon>
        <taxon>Pseudomonadati</taxon>
        <taxon>Pseudomonadota</taxon>
        <taxon>Gammaproteobacteria</taxon>
        <taxon>Lysobacterales</taxon>
        <taxon>Lysobacteraceae</taxon>
        <taxon>Xanthomonas</taxon>
    </lineage>
</organism>
<proteinExistence type="predicted"/>
<dbReference type="RefSeq" id="WP_206230831.1">
    <property type="nucleotide sequence ID" value="NZ_JAFIWB010000029.1"/>
</dbReference>